<dbReference type="AlphaFoldDB" id="A0A2Z4MCG0"/>
<name>A0A2Z4MCG0_BREBE</name>
<feature type="compositionally biased region" description="Polar residues" evidence="1">
    <location>
        <begin position="101"/>
        <end position="149"/>
    </location>
</feature>
<organism evidence="3 4">
    <name type="scientific">Brevibacillus brevis</name>
    <name type="common">Bacillus brevis</name>
    <dbReference type="NCBI Taxonomy" id="1393"/>
    <lineage>
        <taxon>Bacteria</taxon>
        <taxon>Bacillati</taxon>
        <taxon>Bacillota</taxon>
        <taxon>Bacilli</taxon>
        <taxon>Bacillales</taxon>
        <taxon>Paenibacillaceae</taxon>
        <taxon>Brevibacillus</taxon>
    </lineage>
</organism>
<accession>A0A2Z4MCG0</accession>
<evidence type="ECO:0000313" key="4">
    <source>
        <dbReference type="Proteomes" id="UP000036061"/>
    </source>
</evidence>
<proteinExistence type="predicted"/>
<gene>
    <name evidence="3" type="ORF">AB432_003645</name>
</gene>
<dbReference type="EMBL" id="CP030117">
    <property type="protein sequence ID" value="AWX54187.1"/>
    <property type="molecule type" value="Genomic_DNA"/>
</dbReference>
<dbReference type="Proteomes" id="UP000036061">
    <property type="component" value="Chromosome"/>
</dbReference>
<evidence type="ECO:0000256" key="1">
    <source>
        <dbReference type="SAM" id="MobiDB-lite"/>
    </source>
</evidence>
<dbReference type="InterPro" id="IPR021309">
    <property type="entry name" value="YgaP-like_TM"/>
</dbReference>
<sequence length="180" mass="20056">MHKNVGRTDALIRITGGLLGLAYGIGRMNRRPYNTPWLLMAFSAMKVAEGATRFCPMYAAMGINTKKGNGMQGMMDQLKKKGVQMAVNQFTRSMNIAPIKDSNNSQDDASNTPSTTNKTNIQYSASPQSSTNQEKQPINNLQNTKLTSEDQLLEKAAREFISFRSQDNNNSSTTRYPTYR</sequence>
<feature type="region of interest" description="Disordered" evidence="1">
    <location>
        <begin position="96"/>
        <end position="149"/>
    </location>
</feature>
<evidence type="ECO:0000259" key="2">
    <source>
        <dbReference type="Pfam" id="PF11127"/>
    </source>
</evidence>
<reference evidence="3 4" key="1">
    <citation type="journal article" date="2015" name="Genome Announc.">
        <title>Draft Genome Sequence of Brevibacillus brevis DZQ7, a Plant Growth-Promoting Rhizobacterium with Broad-Spectrum Antimicrobial Activity.</title>
        <authorList>
            <person name="Hou Q."/>
            <person name="Wang C."/>
            <person name="Hou X."/>
            <person name="Xia Z."/>
            <person name="Ye J."/>
            <person name="Liu K."/>
            <person name="Liu H."/>
            <person name="Wang J."/>
            <person name="Guo H."/>
            <person name="Yu X."/>
            <person name="Yang Y."/>
            <person name="Du B."/>
            <person name="Ding Y."/>
        </authorList>
    </citation>
    <scope>NUCLEOTIDE SEQUENCE [LARGE SCALE GENOMIC DNA]</scope>
    <source>
        <strain evidence="3 4">DZQ7</strain>
    </source>
</reference>
<protein>
    <submittedName>
        <fullName evidence="3">DUF2892 domain-containing protein</fullName>
    </submittedName>
</protein>
<dbReference type="RefSeq" id="WP_048031079.1">
    <property type="nucleotide sequence ID" value="NZ_CP030117.1"/>
</dbReference>
<evidence type="ECO:0000313" key="3">
    <source>
        <dbReference type="EMBL" id="AWX54187.1"/>
    </source>
</evidence>
<feature type="domain" description="Inner membrane protein YgaP-like transmembrane" evidence="2">
    <location>
        <begin position="1"/>
        <end position="67"/>
    </location>
</feature>
<dbReference type="Pfam" id="PF11127">
    <property type="entry name" value="YgaP-like_TM"/>
    <property type="match status" value="1"/>
</dbReference>